<name>A0A0H3DAW3_AMYMU</name>
<evidence type="ECO:0000313" key="2">
    <source>
        <dbReference type="Proteomes" id="UP000000328"/>
    </source>
</evidence>
<dbReference type="PATRIC" id="fig|749927.5.peg.6684"/>
<dbReference type="KEGG" id="amd:AMED_6428"/>
<dbReference type="Proteomes" id="UP000000328">
    <property type="component" value="Chromosome"/>
</dbReference>
<organism evidence="1 2">
    <name type="scientific">Amycolatopsis mediterranei (strain U-32)</name>
    <dbReference type="NCBI Taxonomy" id="749927"/>
    <lineage>
        <taxon>Bacteria</taxon>
        <taxon>Bacillati</taxon>
        <taxon>Actinomycetota</taxon>
        <taxon>Actinomycetes</taxon>
        <taxon>Pseudonocardiales</taxon>
        <taxon>Pseudonocardiaceae</taxon>
        <taxon>Amycolatopsis</taxon>
    </lineage>
</organism>
<evidence type="ECO:0000313" key="1">
    <source>
        <dbReference type="EMBL" id="ADJ48160.1"/>
    </source>
</evidence>
<protein>
    <submittedName>
        <fullName evidence="1">Uncharacterized protein</fullName>
    </submittedName>
</protein>
<dbReference type="AlphaFoldDB" id="A0A0H3DAW3"/>
<sequence length="196" mass="21341">MLIAAGPWSSFGFLAQRVWEGDRVNFEVVTDTGSADAVRELAGELRDVSSEFATTTAAVPGELLVGLRCLPEALGRRTFSRFDRADGTLTIDLTVSQERFAGQTVAWQREELGRLLEERFGHVLATTSAPWSPAQREAVRHAARTMLLSAGWLDGARSRARALLEQGQPIDQVAEAAGLESAEVEDIYVAMLTEHG</sequence>
<dbReference type="EMBL" id="CP002000">
    <property type="protein sequence ID" value="ADJ48160.1"/>
    <property type="molecule type" value="Genomic_DNA"/>
</dbReference>
<dbReference type="OrthoDB" id="6966152at2"/>
<dbReference type="HOGENOM" id="CLU_1387768_0_0_11"/>
<gene>
    <name evidence="1" type="ordered locus">AMED_6428</name>
</gene>
<accession>A0A0H3DAW3</accession>
<proteinExistence type="predicted"/>
<dbReference type="eggNOG" id="ENOG5030UUV">
    <property type="taxonomic scope" value="Bacteria"/>
</dbReference>
<reference evidence="1 2" key="1">
    <citation type="journal article" date="2010" name="Cell Res.">
        <title>Complete genome sequence of the rifamycin SV-producing Amycolatopsis mediterranei U32 revealed its genetic characteristics in phylogeny and metabolism.</title>
        <authorList>
            <person name="Zhao W."/>
            <person name="Zhong Y."/>
            <person name="Yuan H."/>
            <person name="Wang J."/>
            <person name="Zheng H."/>
            <person name="Wang Y."/>
            <person name="Cen X."/>
            <person name="Xu F."/>
            <person name="Bai J."/>
            <person name="Han X."/>
            <person name="Lu G."/>
            <person name="Zhu Y."/>
            <person name="Shao Z."/>
            <person name="Yan H."/>
            <person name="Li C."/>
            <person name="Peng N."/>
            <person name="Zhang Z."/>
            <person name="Zhang Y."/>
            <person name="Lin W."/>
            <person name="Fan Y."/>
            <person name="Qin Z."/>
            <person name="Hu Y."/>
            <person name="Zhu B."/>
            <person name="Wang S."/>
            <person name="Ding X."/>
            <person name="Zhao G.P."/>
        </authorList>
    </citation>
    <scope>NUCLEOTIDE SEQUENCE [LARGE SCALE GENOMIC DNA]</scope>
    <source>
        <strain evidence="2">U-32</strain>
    </source>
</reference>